<feature type="chain" id="PRO_5041329429" evidence="1">
    <location>
        <begin position="26"/>
        <end position="202"/>
    </location>
</feature>
<keyword evidence="4" id="KW-1185">Reference proteome</keyword>
<keyword evidence="1" id="KW-0732">Signal</keyword>
<dbReference type="RefSeq" id="WP_243013596.1">
    <property type="nucleotide sequence ID" value="NZ_JALGAR010000012.1"/>
</dbReference>
<dbReference type="EMBL" id="JALGAR010000012">
    <property type="protein sequence ID" value="MCI4660189.1"/>
    <property type="molecule type" value="Genomic_DNA"/>
</dbReference>
<dbReference type="AlphaFoldDB" id="A0AA41UJ26"/>
<evidence type="ECO:0000259" key="2">
    <source>
        <dbReference type="Pfam" id="PF03713"/>
    </source>
</evidence>
<dbReference type="PANTHER" id="PTHR36933">
    <property type="entry name" value="SLL0788 PROTEIN"/>
    <property type="match status" value="1"/>
</dbReference>
<reference evidence="3" key="1">
    <citation type="submission" date="2022-03" db="EMBL/GenBank/DDBJ databases">
        <title>Cryobacterium sp. nov. strain ZS14-85, isolated from Antarctic soil.</title>
        <authorList>
            <person name="Li J."/>
            <person name="Niu G."/>
        </authorList>
    </citation>
    <scope>NUCLEOTIDE SEQUENCE</scope>
    <source>
        <strain evidence="3">ZS14-85</strain>
    </source>
</reference>
<evidence type="ECO:0000256" key="1">
    <source>
        <dbReference type="SAM" id="SignalP"/>
    </source>
</evidence>
<sequence length="202" mass="21108">MITSSSRYIAALGAATLLATLTACSASEPNTTAAGRPAETVASASAFGPHNDADVEFAQMVIVHSGALAIARLAAERSSDPDTKGLAESILTARAAEIDVMTSWLQAWGAEVPEIGSMPESDRDAPMPGLVTDQQVADLDDASGPAFDRQFLSLMIEHHTSSIARADVEARSGESILARHFAATITGDQGAELAEMKSILRR</sequence>
<name>A0AA41UJ26_9MICO</name>
<dbReference type="InterPro" id="IPR005183">
    <property type="entry name" value="DUF305_CopM-like"/>
</dbReference>
<dbReference type="PROSITE" id="PS51257">
    <property type="entry name" value="PROKAR_LIPOPROTEIN"/>
    <property type="match status" value="1"/>
</dbReference>
<organism evidence="3 4">
    <name type="scientific">Cryobacterium zhongshanensis</name>
    <dbReference type="NCBI Taxonomy" id="2928153"/>
    <lineage>
        <taxon>Bacteria</taxon>
        <taxon>Bacillati</taxon>
        <taxon>Actinomycetota</taxon>
        <taxon>Actinomycetes</taxon>
        <taxon>Micrococcales</taxon>
        <taxon>Microbacteriaceae</taxon>
        <taxon>Cryobacterium</taxon>
    </lineage>
</organism>
<dbReference type="Proteomes" id="UP001165341">
    <property type="component" value="Unassembled WGS sequence"/>
</dbReference>
<dbReference type="Pfam" id="PF03713">
    <property type="entry name" value="DUF305"/>
    <property type="match status" value="1"/>
</dbReference>
<evidence type="ECO:0000313" key="3">
    <source>
        <dbReference type="EMBL" id="MCI4660189.1"/>
    </source>
</evidence>
<gene>
    <name evidence="3" type="ORF">MQH31_20460</name>
</gene>
<accession>A0AA41UJ26</accession>
<feature type="signal peptide" evidence="1">
    <location>
        <begin position="1"/>
        <end position="25"/>
    </location>
</feature>
<feature type="domain" description="DUF305" evidence="2">
    <location>
        <begin position="54"/>
        <end position="200"/>
    </location>
</feature>
<evidence type="ECO:0000313" key="4">
    <source>
        <dbReference type="Proteomes" id="UP001165341"/>
    </source>
</evidence>
<comment type="caution">
    <text evidence="3">The sequence shown here is derived from an EMBL/GenBank/DDBJ whole genome shotgun (WGS) entry which is preliminary data.</text>
</comment>
<dbReference type="InterPro" id="IPR012347">
    <property type="entry name" value="Ferritin-like"/>
</dbReference>
<proteinExistence type="predicted"/>
<dbReference type="PANTHER" id="PTHR36933:SF1">
    <property type="entry name" value="SLL0788 PROTEIN"/>
    <property type="match status" value="1"/>
</dbReference>
<dbReference type="Gene3D" id="1.20.1260.10">
    <property type="match status" value="1"/>
</dbReference>
<protein>
    <submittedName>
        <fullName evidence="3">DUF305 domain-containing protein</fullName>
    </submittedName>
</protein>